<evidence type="ECO:0000259" key="1">
    <source>
        <dbReference type="Pfam" id="PF03033"/>
    </source>
</evidence>
<feature type="domain" description="Glycosyltransferase family 28 N-terminal" evidence="1">
    <location>
        <begin position="48"/>
        <end position="111"/>
    </location>
</feature>
<evidence type="ECO:0000259" key="2">
    <source>
        <dbReference type="Pfam" id="PF06722"/>
    </source>
</evidence>
<dbReference type="InterPro" id="IPR004276">
    <property type="entry name" value="GlycoTrans_28_N"/>
</dbReference>
<sequence length="462" mass="49886">MPGSSAFTRALASPSWWRAEEWAVASPCPSPRGSPRPCDVSFSPMRALLIGSGSRGDFQPMLALAVAMRRAGHTVTLLGSPVFQAEAEAFGISFGPCGHDVREILAKTREQTRTPLGFVRTLNSMLESEFELQLTHIEPRVQGVDLVVGGGAVMAAHLLADAARVPYRYIGYTPQILPSSYHPMMMVPITRSPRWLNRLLWRVSGGFYNRQMDKRYNAHRTRRGLPRDEDIFSSIFPREKTLLACDPELLPAPPDLADIPQVGSFALPDDRPLPPDLEAFLSAGPPPIYVGFGSMPDDDPQRTTQRVREAAQKAGVRLLLSSGWSGLGGGEDLGPSAHGVGPVSHGLLFPRLAGSVHHGGAGTTAASARAGIPQLLVPHAFDQFMFARQVHKLGLGPQPIPKGALTVDRLAEGLRELANNGPMREKARATGESIRSRDPLRAAVSWLEGALTRHKGATARSA</sequence>
<dbReference type="SUPFAM" id="SSF53756">
    <property type="entry name" value="UDP-Glycosyltransferase/glycogen phosphorylase"/>
    <property type="match status" value="1"/>
</dbReference>
<keyword evidence="4" id="KW-1185">Reference proteome</keyword>
<feature type="domain" description="Erythromycin biosynthesis protein CIII-like C-terminal" evidence="2">
    <location>
        <begin position="342"/>
        <end position="432"/>
    </location>
</feature>
<dbReference type="InterPro" id="IPR050426">
    <property type="entry name" value="Glycosyltransferase_28"/>
</dbReference>
<dbReference type="Proteomes" id="UP001611383">
    <property type="component" value="Chromosome"/>
</dbReference>
<protein>
    <submittedName>
        <fullName evidence="3">Glycosyltransferase family 1 protein</fullName>
    </submittedName>
</protein>
<dbReference type="Gene3D" id="3.40.50.2000">
    <property type="entry name" value="Glycogen Phosphorylase B"/>
    <property type="match status" value="2"/>
</dbReference>
<dbReference type="Pfam" id="PF03033">
    <property type="entry name" value="Glyco_transf_28"/>
    <property type="match status" value="1"/>
</dbReference>
<name>A0ABY9WJ17_9BACT</name>
<gene>
    <name evidence="3" type="ORF">F0U60_00510</name>
</gene>
<dbReference type="InterPro" id="IPR002213">
    <property type="entry name" value="UDP_glucos_trans"/>
</dbReference>
<dbReference type="InterPro" id="IPR010610">
    <property type="entry name" value="EryCIII-like_C"/>
</dbReference>
<proteinExistence type="predicted"/>
<evidence type="ECO:0000313" key="4">
    <source>
        <dbReference type="Proteomes" id="UP001611383"/>
    </source>
</evidence>
<dbReference type="Pfam" id="PF06722">
    <property type="entry name" value="EryCIII-like_C"/>
    <property type="match status" value="1"/>
</dbReference>
<dbReference type="CDD" id="cd03784">
    <property type="entry name" value="GT1_Gtf-like"/>
    <property type="match status" value="1"/>
</dbReference>
<dbReference type="EMBL" id="CP043494">
    <property type="protein sequence ID" value="WNG42746.1"/>
    <property type="molecule type" value="Genomic_DNA"/>
</dbReference>
<dbReference type="PANTHER" id="PTHR48050:SF13">
    <property type="entry name" value="STEROL 3-BETA-GLUCOSYLTRANSFERASE UGT80A2"/>
    <property type="match status" value="1"/>
</dbReference>
<evidence type="ECO:0000313" key="3">
    <source>
        <dbReference type="EMBL" id="WNG42746.1"/>
    </source>
</evidence>
<accession>A0ABY9WJ17</accession>
<reference evidence="3 4" key="1">
    <citation type="submission" date="2019-08" db="EMBL/GenBank/DDBJ databases">
        <title>Archangium and Cystobacter genomes.</title>
        <authorList>
            <person name="Chen I.-C.K."/>
            <person name="Wielgoss S."/>
        </authorList>
    </citation>
    <scope>NUCLEOTIDE SEQUENCE [LARGE SCALE GENOMIC DNA]</scope>
    <source>
        <strain evidence="3 4">Cbm 6</strain>
    </source>
</reference>
<organism evidence="3 4">
    <name type="scientific">Archangium minus</name>
    <dbReference type="NCBI Taxonomy" id="83450"/>
    <lineage>
        <taxon>Bacteria</taxon>
        <taxon>Pseudomonadati</taxon>
        <taxon>Myxococcota</taxon>
        <taxon>Myxococcia</taxon>
        <taxon>Myxococcales</taxon>
        <taxon>Cystobacterineae</taxon>
        <taxon>Archangiaceae</taxon>
        <taxon>Archangium</taxon>
    </lineage>
</organism>
<dbReference type="PANTHER" id="PTHR48050">
    <property type="entry name" value="STEROL 3-BETA-GLUCOSYLTRANSFERASE"/>
    <property type="match status" value="1"/>
</dbReference>